<proteinExistence type="predicted"/>
<reference evidence="1" key="1">
    <citation type="submission" date="2014-09" db="EMBL/GenBank/DDBJ databases">
        <authorList>
            <person name="Magalhaes I.L.F."/>
            <person name="Oliveira U."/>
            <person name="Santos F.R."/>
            <person name="Vidigal T.H.D.A."/>
            <person name="Brescovit A.D."/>
            <person name="Santos A.J."/>
        </authorList>
    </citation>
    <scope>NUCLEOTIDE SEQUENCE</scope>
    <source>
        <tissue evidence="1">Shoot tissue taken approximately 20 cm above the soil surface</tissue>
    </source>
</reference>
<sequence>MNLFEKIPNQEQHVGLKLVSELQKCLTKFSKYVPF</sequence>
<dbReference type="AlphaFoldDB" id="A0A0A8ZA62"/>
<reference evidence="1" key="2">
    <citation type="journal article" date="2015" name="Data Brief">
        <title>Shoot transcriptome of the giant reed, Arundo donax.</title>
        <authorList>
            <person name="Barrero R.A."/>
            <person name="Guerrero F.D."/>
            <person name="Moolhuijzen P."/>
            <person name="Goolsby J.A."/>
            <person name="Tidwell J."/>
            <person name="Bellgard S.E."/>
            <person name="Bellgard M.I."/>
        </authorList>
    </citation>
    <scope>NUCLEOTIDE SEQUENCE</scope>
    <source>
        <tissue evidence="1">Shoot tissue taken approximately 20 cm above the soil surface</tissue>
    </source>
</reference>
<name>A0A0A8ZA62_ARUDO</name>
<dbReference type="EMBL" id="GBRH01266133">
    <property type="protein sequence ID" value="JAD31762.1"/>
    <property type="molecule type" value="Transcribed_RNA"/>
</dbReference>
<organism evidence="1">
    <name type="scientific">Arundo donax</name>
    <name type="common">Giant reed</name>
    <name type="synonym">Donax arundinaceus</name>
    <dbReference type="NCBI Taxonomy" id="35708"/>
    <lineage>
        <taxon>Eukaryota</taxon>
        <taxon>Viridiplantae</taxon>
        <taxon>Streptophyta</taxon>
        <taxon>Embryophyta</taxon>
        <taxon>Tracheophyta</taxon>
        <taxon>Spermatophyta</taxon>
        <taxon>Magnoliopsida</taxon>
        <taxon>Liliopsida</taxon>
        <taxon>Poales</taxon>
        <taxon>Poaceae</taxon>
        <taxon>PACMAD clade</taxon>
        <taxon>Arundinoideae</taxon>
        <taxon>Arundineae</taxon>
        <taxon>Arundo</taxon>
    </lineage>
</organism>
<evidence type="ECO:0000313" key="1">
    <source>
        <dbReference type="EMBL" id="JAD31762.1"/>
    </source>
</evidence>
<accession>A0A0A8ZA62</accession>
<protein>
    <submittedName>
        <fullName evidence="1">Uncharacterized protein</fullName>
    </submittedName>
</protein>